<evidence type="ECO:0000313" key="2">
    <source>
        <dbReference type="EMBL" id="KFD57844.1"/>
    </source>
</evidence>
<dbReference type="EMBL" id="KL367608">
    <property type="protein sequence ID" value="KFD61887.1"/>
    <property type="molecule type" value="Genomic_DNA"/>
</dbReference>
<feature type="transmembrane region" description="Helical" evidence="1">
    <location>
        <begin position="48"/>
        <end position="69"/>
    </location>
</feature>
<evidence type="ECO:0000256" key="1">
    <source>
        <dbReference type="SAM" id="Phobius"/>
    </source>
</evidence>
<dbReference type="EMBL" id="KL363186">
    <property type="protein sequence ID" value="KFD57844.1"/>
    <property type="molecule type" value="Genomic_DNA"/>
</dbReference>
<dbReference type="AlphaFoldDB" id="A0A085MXE1"/>
<keyword evidence="4" id="KW-1185">Reference proteome</keyword>
<keyword evidence="1" id="KW-1133">Transmembrane helix</keyword>
<name>A0A085MXE1_9BILA</name>
<sequence>MAASKPTTLARFQTFISCTNMFWSTELQKSISLQRRTFGLNAINGNSAGMQMTLPFCLYVIVCDFYGFIRLQFINYFVKPISIRTQSLSSYCHCPVYTWDT</sequence>
<gene>
    <name evidence="2" type="ORF">M513_01077</name>
    <name evidence="3" type="ORF">M514_01077</name>
</gene>
<accession>A0A085MXE1</accession>
<protein>
    <submittedName>
        <fullName evidence="3">Uncharacterized protein</fullName>
    </submittedName>
</protein>
<reference evidence="3 4" key="1">
    <citation type="journal article" date="2014" name="Nat. Genet.">
        <title>Genome and transcriptome of the porcine whipworm Trichuris suis.</title>
        <authorList>
            <person name="Jex A.R."/>
            <person name="Nejsum P."/>
            <person name="Schwarz E.M."/>
            <person name="Hu L."/>
            <person name="Young N.D."/>
            <person name="Hall R.S."/>
            <person name="Korhonen P.K."/>
            <person name="Liao S."/>
            <person name="Thamsborg S."/>
            <person name="Xia J."/>
            <person name="Xu P."/>
            <person name="Wang S."/>
            <person name="Scheerlinck J.P."/>
            <person name="Hofmann A."/>
            <person name="Sternberg P.W."/>
            <person name="Wang J."/>
            <person name="Gasser R.B."/>
        </authorList>
    </citation>
    <scope>NUCLEOTIDE SEQUENCE [LARGE SCALE GENOMIC DNA]</scope>
    <source>
        <strain evidence="3">DCEP-RM93F</strain>
        <strain evidence="2">DCEP-RM93M</strain>
    </source>
</reference>
<dbReference type="Proteomes" id="UP000030758">
    <property type="component" value="Unassembled WGS sequence"/>
</dbReference>
<evidence type="ECO:0000313" key="3">
    <source>
        <dbReference type="EMBL" id="KFD61887.1"/>
    </source>
</evidence>
<evidence type="ECO:0000313" key="4">
    <source>
        <dbReference type="Proteomes" id="UP000030764"/>
    </source>
</evidence>
<organism evidence="3">
    <name type="scientific">Trichuris suis</name>
    <name type="common">pig whipworm</name>
    <dbReference type="NCBI Taxonomy" id="68888"/>
    <lineage>
        <taxon>Eukaryota</taxon>
        <taxon>Metazoa</taxon>
        <taxon>Ecdysozoa</taxon>
        <taxon>Nematoda</taxon>
        <taxon>Enoplea</taxon>
        <taxon>Dorylaimia</taxon>
        <taxon>Trichinellida</taxon>
        <taxon>Trichuridae</taxon>
        <taxon>Trichuris</taxon>
    </lineage>
</organism>
<keyword evidence="1" id="KW-0812">Transmembrane</keyword>
<dbReference type="Proteomes" id="UP000030764">
    <property type="component" value="Unassembled WGS sequence"/>
</dbReference>
<proteinExistence type="predicted"/>
<keyword evidence="1" id="KW-0472">Membrane</keyword>